<dbReference type="EMBL" id="AUPC02000032">
    <property type="protein sequence ID" value="POG78448.1"/>
    <property type="molecule type" value="Genomic_DNA"/>
</dbReference>
<protein>
    <submittedName>
        <fullName evidence="1">Uncharacterized protein</fullName>
    </submittedName>
</protein>
<sequence>MPSSNRTSTKKPLLPGNSHLYQERNKIVNELNSICDHMSIELGLETVVFTGSKLPCDSYAGRLGSKTGLNIAKELEWNELQTQVAVKAQNTQITCMPNTTIENPKKNKTLARAYVTKSLNELYIKAGGIGKIQFKNWENQKMEVVDFYKYINSEISEKLKINYKNDKESPFVKGWWHGIGINNYESLLEFSQGFNFGSNQVILKDKASENLYLNQYKKIEWILKSNKNVFLIFKEILKDVETKYYEEKNFWCHNEEYLKEISEIQFTSNILYDIFNHIFYFLNKNLKVQLGDKMNLGFQNRKHLFNQLFNNKNNSDYGRKSDFFVNDNQNNVFLLAEVTGPPYKRKPKKELFDYGRNHQNGKDELEYRNLSIIYKYGSSLTEEHIEKLMKVINIFLLQIHTNVLNINILDQPGSNLYRSKIFIDKIKIPLQRNKEEVLTFIRIIINIYKKIIDYYNVFNDILNSLNQDKNSSQPDEYLTKPLSIHANQLLYSSAITCPTPRSSPE</sequence>
<accession>A0A2P4QLG9</accession>
<reference evidence="1 2" key="1">
    <citation type="journal article" date="2013" name="Proc. Natl. Acad. Sci. U.S.A.">
        <title>Genome of an arbuscular mycorrhizal fungus provides insight into the oldest plant symbiosis.</title>
        <authorList>
            <person name="Tisserant E."/>
            <person name="Malbreil M."/>
            <person name="Kuo A."/>
            <person name="Kohler A."/>
            <person name="Symeonidi A."/>
            <person name="Balestrini R."/>
            <person name="Charron P."/>
            <person name="Duensing N."/>
            <person name="Frei Dit Frey N."/>
            <person name="Gianinazzi-Pearson V."/>
            <person name="Gilbert L.B."/>
            <person name="Handa Y."/>
            <person name="Herr J.R."/>
            <person name="Hijri M."/>
            <person name="Koul R."/>
            <person name="Kawaguchi M."/>
            <person name="Krajinski F."/>
            <person name="Lammers P.J."/>
            <person name="Masclaux F.G."/>
            <person name="Murat C."/>
            <person name="Morin E."/>
            <person name="Ndikumana S."/>
            <person name="Pagni M."/>
            <person name="Petitpierre D."/>
            <person name="Requena N."/>
            <person name="Rosikiewicz P."/>
            <person name="Riley R."/>
            <person name="Saito K."/>
            <person name="San Clemente H."/>
            <person name="Shapiro H."/>
            <person name="van Tuinen D."/>
            <person name="Becard G."/>
            <person name="Bonfante P."/>
            <person name="Paszkowski U."/>
            <person name="Shachar-Hill Y.Y."/>
            <person name="Tuskan G.A."/>
            <person name="Young P.W."/>
            <person name="Sanders I.R."/>
            <person name="Henrissat B."/>
            <person name="Rensing S.A."/>
            <person name="Grigoriev I.V."/>
            <person name="Corradi N."/>
            <person name="Roux C."/>
            <person name="Martin F."/>
        </authorList>
    </citation>
    <scope>NUCLEOTIDE SEQUENCE [LARGE SCALE GENOMIC DNA]</scope>
    <source>
        <strain evidence="1 2">DAOM 197198</strain>
    </source>
</reference>
<evidence type="ECO:0000313" key="1">
    <source>
        <dbReference type="EMBL" id="POG78448.1"/>
    </source>
</evidence>
<reference evidence="1 2" key="2">
    <citation type="journal article" date="2018" name="New Phytol.">
        <title>High intraspecific genome diversity in the model arbuscular mycorrhizal symbiont Rhizophagus irregularis.</title>
        <authorList>
            <person name="Chen E.C.H."/>
            <person name="Morin E."/>
            <person name="Beaudet D."/>
            <person name="Noel J."/>
            <person name="Yildirir G."/>
            <person name="Ndikumana S."/>
            <person name="Charron P."/>
            <person name="St-Onge C."/>
            <person name="Giorgi J."/>
            <person name="Kruger M."/>
            <person name="Marton T."/>
            <person name="Ropars J."/>
            <person name="Grigoriev I.V."/>
            <person name="Hainaut M."/>
            <person name="Henrissat B."/>
            <person name="Roux C."/>
            <person name="Martin F."/>
            <person name="Corradi N."/>
        </authorList>
    </citation>
    <scope>NUCLEOTIDE SEQUENCE [LARGE SCALE GENOMIC DNA]</scope>
    <source>
        <strain evidence="1 2">DAOM 197198</strain>
    </source>
</reference>
<keyword evidence="2" id="KW-1185">Reference proteome</keyword>
<evidence type="ECO:0000313" key="2">
    <source>
        <dbReference type="Proteomes" id="UP000018888"/>
    </source>
</evidence>
<gene>
    <name evidence="1" type="ORF">GLOIN_2v1473054</name>
</gene>
<comment type="caution">
    <text evidence="1">The sequence shown here is derived from an EMBL/GenBank/DDBJ whole genome shotgun (WGS) entry which is preliminary data.</text>
</comment>
<organism evidence="1 2">
    <name type="scientific">Rhizophagus irregularis (strain DAOM 181602 / DAOM 197198 / MUCL 43194)</name>
    <name type="common">Arbuscular mycorrhizal fungus</name>
    <name type="synonym">Glomus intraradices</name>
    <dbReference type="NCBI Taxonomy" id="747089"/>
    <lineage>
        <taxon>Eukaryota</taxon>
        <taxon>Fungi</taxon>
        <taxon>Fungi incertae sedis</taxon>
        <taxon>Mucoromycota</taxon>
        <taxon>Glomeromycotina</taxon>
        <taxon>Glomeromycetes</taxon>
        <taxon>Glomerales</taxon>
        <taxon>Glomeraceae</taxon>
        <taxon>Rhizophagus</taxon>
    </lineage>
</organism>
<proteinExistence type="predicted"/>
<dbReference type="VEuPathDB" id="FungiDB:RhiirFUN_005358"/>
<dbReference type="AlphaFoldDB" id="A0A2P4QLG9"/>
<dbReference type="Proteomes" id="UP000018888">
    <property type="component" value="Unassembled WGS sequence"/>
</dbReference>
<name>A0A2P4QLG9_RHIID</name>
<dbReference type="VEuPathDB" id="FungiDB:RhiirFUN_005357"/>